<dbReference type="EnsemblPlants" id="KQL08282">
    <property type="protein sequence ID" value="KQL08282"/>
    <property type="gene ID" value="SETIT_004289mg"/>
</dbReference>
<name>K3XQV2_SETIT</name>
<evidence type="ECO:0000259" key="6">
    <source>
        <dbReference type="PROSITE" id="PS50066"/>
    </source>
</evidence>
<dbReference type="SMART" id="SM00432">
    <property type="entry name" value="MADS"/>
    <property type="match status" value="1"/>
</dbReference>
<evidence type="ECO:0000313" key="7">
    <source>
        <dbReference type="EMBL" id="RCV28719.1"/>
    </source>
</evidence>
<evidence type="ECO:0000313" key="8">
    <source>
        <dbReference type="EnsemblPlants" id="KQL08282"/>
    </source>
</evidence>
<dbReference type="Pfam" id="PF00319">
    <property type="entry name" value="SRF-TF"/>
    <property type="match status" value="1"/>
</dbReference>
<organism evidence="7">
    <name type="scientific">Setaria italica</name>
    <name type="common">Foxtail millet</name>
    <name type="synonym">Panicum italicum</name>
    <dbReference type="NCBI Taxonomy" id="4555"/>
    <lineage>
        <taxon>Eukaryota</taxon>
        <taxon>Viridiplantae</taxon>
        <taxon>Streptophyta</taxon>
        <taxon>Embryophyta</taxon>
        <taxon>Tracheophyta</taxon>
        <taxon>Spermatophyta</taxon>
        <taxon>Magnoliopsida</taxon>
        <taxon>Liliopsida</taxon>
        <taxon>Poales</taxon>
        <taxon>Poaceae</taxon>
        <taxon>PACMAD clade</taxon>
        <taxon>Panicoideae</taxon>
        <taxon>Panicodae</taxon>
        <taxon>Paniceae</taxon>
        <taxon>Cenchrinae</taxon>
        <taxon>Setaria</taxon>
    </lineage>
</organism>
<dbReference type="InterPro" id="IPR036879">
    <property type="entry name" value="TF_MADSbox_sf"/>
</dbReference>
<evidence type="ECO:0000313" key="9">
    <source>
        <dbReference type="Proteomes" id="UP000004995"/>
    </source>
</evidence>
<dbReference type="FunCoup" id="K3XQV2">
    <property type="interactions" value="428"/>
</dbReference>
<evidence type="ECO:0000256" key="1">
    <source>
        <dbReference type="ARBA" id="ARBA00004123"/>
    </source>
</evidence>
<evidence type="ECO:0000256" key="4">
    <source>
        <dbReference type="ARBA" id="ARBA00023163"/>
    </source>
</evidence>
<evidence type="ECO:0000256" key="5">
    <source>
        <dbReference type="ARBA" id="ARBA00023242"/>
    </source>
</evidence>
<reference evidence="8" key="3">
    <citation type="submission" date="2018-08" db="UniProtKB">
        <authorList>
            <consortium name="EnsemblPlants"/>
        </authorList>
    </citation>
    <scope>IDENTIFICATION</scope>
    <source>
        <strain evidence="8">Yugu1</strain>
    </source>
</reference>
<dbReference type="CDD" id="cd00266">
    <property type="entry name" value="MADS_SRF_like"/>
    <property type="match status" value="1"/>
</dbReference>
<reference evidence="7 9" key="1">
    <citation type="journal article" date="2012" name="Nat. Biotechnol.">
        <title>Reference genome sequence of the model plant Setaria.</title>
        <authorList>
            <person name="Bennetzen J.L."/>
            <person name="Schmutz J."/>
            <person name="Wang H."/>
            <person name="Percifield R."/>
            <person name="Hawkins J."/>
            <person name="Pontaroli A.C."/>
            <person name="Estep M."/>
            <person name="Feng L."/>
            <person name="Vaughn J.N."/>
            <person name="Grimwood J."/>
            <person name="Jenkins J."/>
            <person name="Barry K."/>
            <person name="Lindquist E."/>
            <person name="Hellsten U."/>
            <person name="Deshpande S."/>
            <person name="Wang X."/>
            <person name="Wu X."/>
            <person name="Mitros T."/>
            <person name="Triplett J."/>
            <person name="Yang X."/>
            <person name="Ye C.Y."/>
            <person name="Mauro-Herrera M."/>
            <person name="Wang L."/>
            <person name="Li P."/>
            <person name="Sharma M."/>
            <person name="Sharma R."/>
            <person name="Ronald P.C."/>
            <person name="Panaud O."/>
            <person name="Kellogg E.A."/>
            <person name="Brutnell T.P."/>
            <person name="Doust A.N."/>
            <person name="Tuskan G.A."/>
            <person name="Rokhsar D."/>
            <person name="Devos K.M."/>
        </authorList>
    </citation>
    <scope>NUCLEOTIDE SEQUENCE [LARGE SCALE GENOMIC DNA]</scope>
    <source>
        <strain evidence="9">cv. Yugu1</strain>
        <strain evidence="7">Yugu1</strain>
    </source>
</reference>
<dbReference type="eggNOG" id="KOG0014">
    <property type="taxonomic scope" value="Eukaryota"/>
</dbReference>
<dbReference type="SUPFAM" id="SSF55455">
    <property type="entry name" value="SRF-like"/>
    <property type="match status" value="1"/>
</dbReference>
<dbReference type="InterPro" id="IPR050142">
    <property type="entry name" value="MADS-box/MEF2_TF"/>
</dbReference>
<keyword evidence="3" id="KW-0238">DNA-binding</keyword>
<dbReference type="Gene3D" id="3.40.1810.10">
    <property type="entry name" value="Transcription factor, MADS-box"/>
    <property type="match status" value="1"/>
</dbReference>
<dbReference type="PROSITE" id="PS50066">
    <property type="entry name" value="MADS_BOX_2"/>
    <property type="match status" value="1"/>
</dbReference>
<dbReference type="GO" id="GO:0000978">
    <property type="term" value="F:RNA polymerase II cis-regulatory region sequence-specific DNA binding"/>
    <property type="evidence" value="ECO:0000318"/>
    <property type="project" value="GO_Central"/>
</dbReference>
<feature type="domain" description="MADS-box" evidence="6">
    <location>
        <begin position="1"/>
        <end position="52"/>
    </location>
</feature>
<dbReference type="HOGENOM" id="CLU_047481_0_0_1"/>
<accession>K3XQV2</accession>
<dbReference type="Gramene" id="KQL08282">
    <property type="protein sequence ID" value="KQL08282"/>
    <property type="gene ID" value="SETIT_004289mg"/>
</dbReference>
<dbReference type="InterPro" id="IPR033897">
    <property type="entry name" value="SRF-like_MADS-box"/>
</dbReference>
<proteinExistence type="predicted"/>
<dbReference type="AlphaFoldDB" id="K3XQV2"/>
<keyword evidence="9" id="KW-1185">Reference proteome</keyword>
<dbReference type="GO" id="GO:0005634">
    <property type="term" value="C:nucleus"/>
    <property type="evidence" value="ECO:0007669"/>
    <property type="project" value="UniProtKB-SubCell"/>
</dbReference>
<evidence type="ECO:0000256" key="2">
    <source>
        <dbReference type="ARBA" id="ARBA00023015"/>
    </source>
</evidence>
<dbReference type="EMBL" id="CM003532">
    <property type="protein sequence ID" value="RCV28719.1"/>
    <property type="molecule type" value="Genomic_DNA"/>
</dbReference>
<comment type="subcellular location">
    <subcellularLocation>
        <location evidence="1">Nucleus</location>
    </subcellularLocation>
</comment>
<dbReference type="GO" id="GO:0006357">
    <property type="term" value="P:regulation of transcription by RNA polymerase II"/>
    <property type="evidence" value="ECO:0000318"/>
    <property type="project" value="GO_Central"/>
</dbReference>
<dbReference type="GO" id="GO:0000981">
    <property type="term" value="F:DNA-binding transcription factor activity, RNA polymerase II-specific"/>
    <property type="evidence" value="ECO:0000318"/>
    <property type="project" value="GO_Central"/>
</dbReference>
<dbReference type="GO" id="GO:0045944">
    <property type="term" value="P:positive regulation of transcription by RNA polymerase II"/>
    <property type="evidence" value="ECO:0007669"/>
    <property type="project" value="InterPro"/>
</dbReference>
<reference evidence="7" key="2">
    <citation type="submission" date="2015-07" db="EMBL/GenBank/DDBJ databases">
        <authorList>
            <person name="Noorani M."/>
        </authorList>
    </citation>
    <scope>NUCLEOTIDE SEQUENCE</scope>
    <source>
        <strain evidence="7">Yugu1</strain>
    </source>
</reference>
<protein>
    <recommendedName>
        <fullName evidence="6">MADS-box domain-containing protein</fullName>
    </recommendedName>
</protein>
<evidence type="ECO:0000256" key="3">
    <source>
        <dbReference type="ARBA" id="ARBA00023125"/>
    </source>
</evidence>
<dbReference type="Proteomes" id="UP000004995">
    <property type="component" value="Unassembled WGS sequence"/>
</dbReference>
<keyword evidence="2" id="KW-0805">Transcription regulation</keyword>
<dbReference type="InterPro" id="IPR002100">
    <property type="entry name" value="TF_MADSbox"/>
</dbReference>
<dbReference type="PANTHER" id="PTHR48019">
    <property type="entry name" value="SERUM RESPONSE FACTOR HOMOLOG"/>
    <property type="match status" value="1"/>
</dbReference>
<keyword evidence="4" id="KW-0804">Transcription</keyword>
<dbReference type="SMR" id="K3XQV2"/>
<dbReference type="GO" id="GO:0046983">
    <property type="term" value="F:protein dimerization activity"/>
    <property type="evidence" value="ECO:0007669"/>
    <property type="project" value="InterPro"/>
</dbReference>
<sequence>MPRRKIHMGLIGKAGSLTRTFNGRKEGLKKKARELAILCDVDVALVCAGPRGGAPADVWEFGAGVIDRYRRLPADKRAKHTHLGYLNIELGKEKARLAKERQEGPKELASPSAAVLKGVNLEELLGSIDAALLATAKRRKALGMPDDGIAGGGQLRQAAVVPLEQGVRLAGDADLDDMEAWVDELTWHGVEPHPLNASMTMQPASGGVQYTNGVEPRPLNASMAQPASGAQYINSGSMCMAGNQYLQQVGGNGENAHGQLLPWDAYQLHNTASCPDHGFFQYTGSNCSYSDMSGCPQMPVPSNANAYNGWFDQAMWGADESSCDAAVPVEYHHQPSLHITGNPAYMPPEHSSMGTGGGDCFTGVSPIGLDGSFMDASGHGYGTQCLADNFQCPDATQQFGVEPLHYLSDVAEGISYYDDLELFDHSSSGTVQFGSELSQSGVLDQDSGVQKFWLMKEAAGFY</sequence>
<keyword evidence="5" id="KW-0539">Nucleus</keyword>
<dbReference type="OMA" id="SAGDPYM"/>
<dbReference type="OrthoDB" id="605507at2759"/>
<gene>
    <name evidence="7" type="ORF">SETIT_5G425300v2</name>
</gene>
<dbReference type="EMBL" id="AGNK02003432">
    <property type="status" value="NOT_ANNOTATED_CDS"/>
    <property type="molecule type" value="Genomic_DNA"/>
</dbReference>